<evidence type="ECO:0000256" key="1">
    <source>
        <dbReference type="SAM" id="MobiDB-lite"/>
    </source>
</evidence>
<name>A0A4Y2XAW1_ARAVE</name>
<feature type="compositionally biased region" description="Polar residues" evidence="1">
    <location>
        <begin position="85"/>
        <end position="96"/>
    </location>
</feature>
<evidence type="ECO:0000313" key="2">
    <source>
        <dbReference type="EMBL" id="GBO46299.1"/>
    </source>
</evidence>
<protein>
    <submittedName>
        <fullName evidence="2">Uncharacterized protein</fullName>
    </submittedName>
</protein>
<dbReference type="OrthoDB" id="10565247at2759"/>
<feature type="compositionally biased region" description="Basic residues" evidence="1">
    <location>
        <begin position="277"/>
        <end position="286"/>
    </location>
</feature>
<proteinExistence type="predicted"/>
<dbReference type="EMBL" id="BGPR01073890">
    <property type="protein sequence ID" value="GBO46299.1"/>
    <property type="molecule type" value="Genomic_DNA"/>
</dbReference>
<feature type="compositionally biased region" description="Low complexity" evidence="1">
    <location>
        <begin position="253"/>
        <end position="264"/>
    </location>
</feature>
<evidence type="ECO:0000313" key="3">
    <source>
        <dbReference type="Proteomes" id="UP000499080"/>
    </source>
</evidence>
<gene>
    <name evidence="2" type="ORF">AVEN_173921_1</name>
</gene>
<sequence length="286" mass="30910">MSEESNVVVLSTEKDENLENGIMKEDNVPKLALNSDESPFTENAEEPAEQVHVQENRQPIEPAESEKQNRPVLGCLKSNVEAADSSPSDQQLSKSDASSETKSLERTSDVNEPAVKSTTSDASTETKSLESTSDVNEPAVKSTTSDASTETKSLERTSDVDPSTVKSTTSSEISPSRAPSSDKGLEVVAENIQLIYEGLKDMKISTQEIPVSASGKKGRKPPTTPRARSTPVKPLTSPPLTRSRSRDLRKFPSTPSSPRSSASRKTSESDSDEMKGLRGRQMAKKN</sequence>
<feature type="compositionally biased region" description="Basic and acidic residues" evidence="1">
    <location>
        <begin position="265"/>
        <end position="276"/>
    </location>
</feature>
<feature type="compositionally biased region" description="Basic and acidic residues" evidence="1">
    <location>
        <begin position="97"/>
        <end position="109"/>
    </location>
</feature>
<feature type="compositionally biased region" description="Low complexity" evidence="1">
    <location>
        <begin position="170"/>
        <end position="181"/>
    </location>
</feature>
<feature type="compositionally biased region" description="Polar residues" evidence="1">
    <location>
        <begin position="116"/>
        <end position="151"/>
    </location>
</feature>
<reference evidence="2 3" key="1">
    <citation type="journal article" date="2019" name="Sci. Rep.">
        <title>Orb-weaving spider Araneus ventricosus genome elucidates the spidroin gene catalogue.</title>
        <authorList>
            <person name="Kono N."/>
            <person name="Nakamura H."/>
            <person name="Ohtoshi R."/>
            <person name="Moran D.A.P."/>
            <person name="Shinohara A."/>
            <person name="Yoshida Y."/>
            <person name="Fujiwara M."/>
            <person name="Mori M."/>
            <person name="Tomita M."/>
            <person name="Arakawa K."/>
        </authorList>
    </citation>
    <scope>NUCLEOTIDE SEQUENCE [LARGE SCALE GENOMIC DNA]</scope>
</reference>
<organism evidence="2 3">
    <name type="scientific">Araneus ventricosus</name>
    <name type="common">Orbweaver spider</name>
    <name type="synonym">Epeira ventricosa</name>
    <dbReference type="NCBI Taxonomy" id="182803"/>
    <lineage>
        <taxon>Eukaryota</taxon>
        <taxon>Metazoa</taxon>
        <taxon>Ecdysozoa</taxon>
        <taxon>Arthropoda</taxon>
        <taxon>Chelicerata</taxon>
        <taxon>Arachnida</taxon>
        <taxon>Araneae</taxon>
        <taxon>Araneomorphae</taxon>
        <taxon>Entelegynae</taxon>
        <taxon>Araneoidea</taxon>
        <taxon>Araneidae</taxon>
        <taxon>Araneus</taxon>
    </lineage>
</organism>
<feature type="region of interest" description="Disordered" evidence="1">
    <location>
        <begin position="198"/>
        <end position="286"/>
    </location>
</feature>
<keyword evidence="3" id="KW-1185">Reference proteome</keyword>
<dbReference type="AlphaFoldDB" id="A0A4Y2XAW1"/>
<comment type="caution">
    <text evidence="2">The sequence shown here is derived from an EMBL/GenBank/DDBJ whole genome shotgun (WGS) entry which is preliminary data.</text>
</comment>
<feature type="compositionally biased region" description="Polar residues" evidence="1">
    <location>
        <begin position="160"/>
        <end position="169"/>
    </location>
</feature>
<feature type="compositionally biased region" description="Basic and acidic residues" evidence="1">
    <location>
        <begin position="12"/>
        <end position="28"/>
    </location>
</feature>
<feature type="region of interest" description="Disordered" evidence="1">
    <location>
        <begin position="1"/>
        <end position="186"/>
    </location>
</feature>
<accession>A0A4Y2XAW1</accession>
<dbReference type="Proteomes" id="UP000499080">
    <property type="component" value="Unassembled WGS sequence"/>
</dbReference>